<evidence type="ECO:0000313" key="1">
    <source>
        <dbReference type="EMBL" id="CAD8190758.1"/>
    </source>
</evidence>
<keyword evidence="2" id="KW-1185">Reference proteome</keyword>
<protein>
    <submittedName>
        <fullName evidence="1">Uncharacterized protein</fullName>
    </submittedName>
</protein>
<evidence type="ECO:0000313" key="2">
    <source>
        <dbReference type="Proteomes" id="UP000689195"/>
    </source>
</evidence>
<proteinExistence type="predicted"/>
<comment type="caution">
    <text evidence="1">The sequence shown here is derived from an EMBL/GenBank/DDBJ whole genome shotgun (WGS) entry which is preliminary data.</text>
</comment>
<sequence length="192" mass="23216">MEKVVSKKAIQNLAFKEYQTIYSQVLPIFKKYQQEIDNSDDDSYNNKEQEEDKRLIFDHINQLIDCLKSGIELSLGQSFYIIQNYHPFGKDQVIHIDHKYEQILILIYQDNNQQCNRYLLKFLRLYQKTQKFKNKVRFFVLSKHKLNNYELFFLKNQGIEQIIEFYFPKKNSSNYESIISQKSIKIMSKQIE</sequence>
<gene>
    <name evidence="1" type="ORF">PPENT_87.1.T0970102</name>
</gene>
<reference evidence="1" key="1">
    <citation type="submission" date="2021-01" db="EMBL/GenBank/DDBJ databases">
        <authorList>
            <consortium name="Genoscope - CEA"/>
            <person name="William W."/>
        </authorList>
    </citation>
    <scope>NUCLEOTIDE SEQUENCE</scope>
</reference>
<organism evidence="1 2">
    <name type="scientific">Paramecium pentaurelia</name>
    <dbReference type="NCBI Taxonomy" id="43138"/>
    <lineage>
        <taxon>Eukaryota</taxon>
        <taxon>Sar</taxon>
        <taxon>Alveolata</taxon>
        <taxon>Ciliophora</taxon>
        <taxon>Intramacronucleata</taxon>
        <taxon>Oligohymenophorea</taxon>
        <taxon>Peniculida</taxon>
        <taxon>Parameciidae</taxon>
        <taxon>Paramecium</taxon>
    </lineage>
</organism>
<dbReference type="AlphaFoldDB" id="A0A8S1WLD1"/>
<accession>A0A8S1WLD1</accession>
<dbReference type="Proteomes" id="UP000689195">
    <property type="component" value="Unassembled WGS sequence"/>
</dbReference>
<name>A0A8S1WLD1_9CILI</name>
<dbReference type="EMBL" id="CAJJDO010000097">
    <property type="protein sequence ID" value="CAD8190758.1"/>
    <property type="molecule type" value="Genomic_DNA"/>
</dbReference>